<sequence>MQEWISNPDLGDISAFVALAECGSFIAAGQRLRRNPTAVSRRVQSLEVRLGVRLAERSTRKVVLTEAGRAYLERIRPLLDSLKTAELETAALAEGEPRGSIKLALPSAFGRQWIAPLLPLFLREHPLVSIEASFSNAYVDLIGEGYDLAIRLGSLADSRLIVRKVADRRRLLCAAPSYLRERGEPRTPDELVHHACLRFTGKANPHVWEFDNAERGERVVPVSGPMASDDAETLVQAGIAGLGIVYATDWLVGRELADGRLVRILPEWSLPDEGGIYVMTPSKAGLPTKTRAFADWIATRLSRAPWSNPQPE</sequence>
<feature type="domain" description="HTH lysR-type" evidence="8">
    <location>
        <begin position="8"/>
        <end position="65"/>
    </location>
</feature>
<evidence type="ECO:0000256" key="1">
    <source>
        <dbReference type="ARBA" id="ARBA00009437"/>
    </source>
</evidence>
<dbReference type="FunFam" id="3.40.190.290:FF:000001">
    <property type="entry name" value="Transcriptional regulator, LysR family"/>
    <property type="match status" value="1"/>
</dbReference>
<comment type="function">
    <text evidence="5">Transcriptional regulator of the ttuABCDE tartrate utilization operon.</text>
</comment>
<evidence type="ECO:0000256" key="7">
    <source>
        <dbReference type="ARBA" id="ARBA00083243"/>
    </source>
</evidence>
<proteinExistence type="inferred from homology"/>
<evidence type="ECO:0000259" key="8">
    <source>
        <dbReference type="PROSITE" id="PS50931"/>
    </source>
</evidence>
<dbReference type="FunFam" id="1.10.10.10:FF:000001">
    <property type="entry name" value="LysR family transcriptional regulator"/>
    <property type="match status" value="1"/>
</dbReference>
<dbReference type="InterPro" id="IPR058163">
    <property type="entry name" value="LysR-type_TF_proteobact-type"/>
</dbReference>
<reference evidence="9 10" key="1">
    <citation type="submission" date="2018-06" db="EMBL/GenBank/DDBJ databases">
        <title>Whole Genome Sequence of an efficient microsymbiont, Rhizobium tropici.</title>
        <authorList>
            <person name="Srinivasan R."/>
            <person name="Singh H.V."/>
            <person name="Srivastava R."/>
            <person name="Kumari B."/>
            <person name="Radhakrishna A."/>
        </authorList>
    </citation>
    <scope>NUCLEOTIDE SEQUENCE [LARGE SCALE GENOMIC DNA]</scope>
    <source>
        <strain evidence="9 10">IGFRI Rhizo-19</strain>
    </source>
</reference>
<dbReference type="InterPro" id="IPR036388">
    <property type="entry name" value="WH-like_DNA-bd_sf"/>
</dbReference>
<evidence type="ECO:0000256" key="6">
    <source>
        <dbReference type="ARBA" id="ARBA00067332"/>
    </source>
</evidence>
<keyword evidence="2" id="KW-0805">Transcription regulation</keyword>
<dbReference type="PROSITE" id="PS50931">
    <property type="entry name" value="HTH_LYSR"/>
    <property type="match status" value="1"/>
</dbReference>
<evidence type="ECO:0000313" key="9">
    <source>
        <dbReference type="EMBL" id="RAX37271.1"/>
    </source>
</evidence>
<dbReference type="InterPro" id="IPR036390">
    <property type="entry name" value="WH_DNA-bd_sf"/>
</dbReference>
<dbReference type="InterPro" id="IPR000847">
    <property type="entry name" value="LysR_HTH_N"/>
</dbReference>
<keyword evidence="4" id="KW-0804">Transcription</keyword>
<dbReference type="GO" id="GO:0043565">
    <property type="term" value="F:sequence-specific DNA binding"/>
    <property type="evidence" value="ECO:0007669"/>
    <property type="project" value="TreeGrafter"/>
</dbReference>
<dbReference type="GO" id="GO:0006351">
    <property type="term" value="P:DNA-templated transcription"/>
    <property type="evidence" value="ECO:0007669"/>
    <property type="project" value="TreeGrafter"/>
</dbReference>
<dbReference type="AlphaFoldDB" id="A0A329Y051"/>
<dbReference type="PANTHER" id="PTHR30537:SF5">
    <property type="entry name" value="HTH-TYPE TRANSCRIPTIONAL ACTIVATOR TTDR-RELATED"/>
    <property type="match status" value="1"/>
</dbReference>
<evidence type="ECO:0000256" key="4">
    <source>
        <dbReference type="ARBA" id="ARBA00023163"/>
    </source>
</evidence>
<dbReference type="GO" id="GO:0003700">
    <property type="term" value="F:DNA-binding transcription factor activity"/>
    <property type="evidence" value="ECO:0007669"/>
    <property type="project" value="InterPro"/>
</dbReference>
<dbReference type="SUPFAM" id="SSF53850">
    <property type="entry name" value="Periplasmic binding protein-like II"/>
    <property type="match status" value="1"/>
</dbReference>
<dbReference type="CDD" id="cd08422">
    <property type="entry name" value="PBP2_CrgA_like"/>
    <property type="match status" value="1"/>
</dbReference>
<gene>
    <name evidence="9" type="ORF">DQ393_31100</name>
</gene>
<dbReference type="Pfam" id="PF03466">
    <property type="entry name" value="LysR_substrate"/>
    <property type="match status" value="1"/>
</dbReference>
<accession>A0A329Y051</accession>
<evidence type="ECO:0000256" key="3">
    <source>
        <dbReference type="ARBA" id="ARBA00023125"/>
    </source>
</evidence>
<evidence type="ECO:0000256" key="5">
    <source>
        <dbReference type="ARBA" id="ARBA00054626"/>
    </source>
</evidence>
<evidence type="ECO:0000256" key="2">
    <source>
        <dbReference type="ARBA" id="ARBA00023015"/>
    </source>
</evidence>
<keyword evidence="3" id="KW-0238">DNA-binding</keyword>
<comment type="caution">
    <text evidence="9">The sequence shown here is derived from an EMBL/GenBank/DDBJ whole genome shotgun (WGS) entry which is preliminary data.</text>
</comment>
<dbReference type="Pfam" id="PF00126">
    <property type="entry name" value="HTH_1"/>
    <property type="match status" value="1"/>
</dbReference>
<dbReference type="RefSeq" id="WP_112345535.1">
    <property type="nucleotide sequence ID" value="NZ_QMKK01000061.1"/>
</dbReference>
<dbReference type="EMBL" id="QMKK01000061">
    <property type="protein sequence ID" value="RAX37271.1"/>
    <property type="molecule type" value="Genomic_DNA"/>
</dbReference>
<name>A0A329Y051_RHITR</name>
<dbReference type="Gene3D" id="1.10.10.10">
    <property type="entry name" value="Winged helix-like DNA-binding domain superfamily/Winged helix DNA-binding domain"/>
    <property type="match status" value="1"/>
</dbReference>
<protein>
    <recommendedName>
        <fullName evidence="6">HTH-type transcriptional regulator TtuA</fullName>
    </recommendedName>
    <alternativeName>
        <fullName evidence="7">Tartrate utilization transcriptional regulator</fullName>
    </alternativeName>
</protein>
<dbReference type="Gene3D" id="3.40.190.290">
    <property type="match status" value="1"/>
</dbReference>
<dbReference type="SUPFAM" id="SSF46785">
    <property type="entry name" value="Winged helix' DNA-binding domain"/>
    <property type="match status" value="1"/>
</dbReference>
<dbReference type="InterPro" id="IPR005119">
    <property type="entry name" value="LysR_subst-bd"/>
</dbReference>
<comment type="similarity">
    <text evidence="1">Belongs to the LysR transcriptional regulatory family.</text>
</comment>
<dbReference type="OrthoDB" id="9786526at2"/>
<evidence type="ECO:0000313" key="10">
    <source>
        <dbReference type="Proteomes" id="UP000251205"/>
    </source>
</evidence>
<dbReference type="PANTHER" id="PTHR30537">
    <property type="entry name" value="HTH-TYPE TRANSCRIPTIONAL REGULATOR"/>
    <property type="match status" value="1"/>
</dbReference>
<dbReference type="Proteomes" id="UP000251205">
    <property type="component" value="Unassembled WGS sequence"/>
</dbReference>
<organism evidence="9 10">
    <name type="scientific">Rhizobium tropici</name>
    <dbReference type="NCBI Taxonomy" id="398"/>
    <lineage>
        <taxon>Bacteria</taxon>
        <taxon>Pseudomonadati</taxon>
        <taxon>Pseudomonadota</taxon>
        <taxon>Alphaproteobacteria</taxon>
        <taxon>Hyphomicrobiales</taxon>
        <taxon>Rhizobiaceae</taxon>
        <taxon>Rhizobium/Agrobacterium group</taxon>
        <taxon>Rhizobium</taxon>
    </lineage>
</organism>